<keyword evidence="3" id="KW-1185">Reference proteome</keyword>
<protein>
    <submittedName>
        <fullName evidence="2">Uncharacterized protein</fullName>
    </submittedName>
</protein>
<name>A0ABQ9N7W3_HEVBR</name>
<reference evidence="2" key="1">
    <citation type="journal article" date="2023" name="Plant Biotechnol. J.">
        <title>Chromosome-level wild Hevea brasiliensis genome provides new tools for genomic-assisted breeding and valuable loci to elevate rubber yield.</title>
        <authorList>
            <person name="Cheng H."/>
            <person name="Song X."/>
            <person name="Hu Y."/>
            <person name="Wu T."/>
            <person name="Yang Q."/>
            <person name="An Z."/>
            <person name="Feng S."/>
            <person name="Deng Z."/>
            <person name="Wu W."/>
            <person name="Zeng X."/>
            <person name="Tu M."/>
            <person name="Wang X."/>
            <person name="Huang H."/>
        </authorList>
    </citation>
    <scope>NUCLEOTIDE SEQUENCE</scope>
    <source>
        <strain evidence="2">MT/VB/25A 57/8</strain>
    </source>
</reference>
<evidence type="ECO:0000313" key="2">
    <source>
        <dbReference type="EMBL" id="KAJ9188366.1"/>
    </source>
</evidence>
<comment type="caution">
    <text evidence="2">The sequence shown here is derived from an EMBL/GenBank/DDBJ whole genome shotgun (WGS) entry which is preliminary data.</text>
</comment>
<evidence type="ECO:0000313" key="3">
    <source>
        <dbReference type="Proteomes" id="UP001174677"/>
    </source>
</evidence>
<feature type="region of interest" description="Disordered" evidence="1">
    <location>
        <begin position="1"/>
        <end position="31"/>
    </location>
</feature>
<dbReference type="Proteomes" id="UP001174677">
    <property type="component" value="Chromosome 2"/>
</dbReference>
<accession>A0ABQ9N7W3</accession>
<gene>
    <name evidence="2" type="ORF">P3X46_003730</name>
</gene>
<evidence type="ECO:0000256" key="1">
    <source>
        <dbReference type="SAM" id="MobiDB-lite"/>
    </source>
</evidence>
<proteinExistence type="predicted"/>
<dbReference type="EMBL" id="JARPOI010000002">
    <property type="protein sequence ID" value="KAJ9188366.1"/>
    <property type="molecule type" value="Genomic_DNA"/>
</dbReference>
<sequence>MAQLEKSSVEIMDADVRGGNQPHENQTNKRTSKVCVRPFDQFQRDGLQGGPTFNCSSWRKEASDTVSLSLTVESQGGPRAYSLLLKFKETARPNHSISTPSLAFTLLFLLSLAERNLGPANYAQAFDHRGSFPKKLELNTSVPHLQTPEKYRT</sequence>
<organism evidence="2 3">
    <name type="scientific">Hevea brasiliensis</name>
    <name type="common">Para rubber tree</name>
    <name type="synonym">Siphonia brasiliensis</name>
    <dbReference type="NCBI Taxonomy" id="3981"/>
    <lineage>
        <taxon>Eukaryota</taxon>
        <taxon>Viridiplantae</taxon>
        <taxon>Streptophyta</taxon>
        <taxon>Embryophyta</taxon>
        <taxon>Tracheophyta</taxon>
        <taxon>Spermatophyta</taxon>
        <taxon>Magnoliopsida</taxon>
        <taxon>eudicotyledons</taxon>
        <taxon>Gunneridae</taxon>
        <taxon>Pentapetalae</taxon>
        <taxon>rosids</taxon>
        <taxon>fabids</taxon>
        <taxon>Malpighiales</taxon>
        <taxon>Euphorbiaceae</taxon>
        <taxon>Crotonoideae</taxon>
        <taxon>Micrandreae</taxon>
        <taxon>Hevea</taxon>
    </lineage>
</organism>